<feature type="domain" description="Membrane insertase YidC N-terminal" evidence="16">
    <location>
        <begin position="82"/>
        <end position="358"/>
    </location>
</feature>
<keyword evidence="4 13" id="KW-0813">Transport</keyword>
<dbReference type="CDD" id="cd20070">
    <property type="entry name" value="5TM_YidC_Alb3"/>
    <property type="match status" value="1"/>
</dbReference>
<dbReference type="GO" id="GO:0032977">
    <property type="term" value="F:membrane insertase activity"/>
    <property type="evidence" value="ECO:0007669"/>
    <property type="project" value="InterPro"/>
</dbReference>
<feature type="compositionally biased region" description="Basic and acidic residues" evidence="14">
    <location>
        <begin position="40"/>
        <end position="68"/>
    </location>
</feature>
<feature type="domain" description="Membrane insertase YidC/Oxa/ALB C-terminal" evidence="15">
    <location>
        <begin position="369"/>
        <end position="547"/>
    </location>
</feature>
<evidence type="ECO:0000256" key="5">
    <source>
        <dbReference type="ARBA" id="ARBA00022475"/>
    </source>
</evidence>
<evidence type="ECO:0000313" key="17">
    <source>
        <dbReference type="EMBL" id="MBN1573537.1"/>
    </source>
</evidence>
<keyword evidence="9 13" id="KW-0472">Membrane</keyword>
<comment type="subunit">
    <text evidence="13">Interacts with the Sec translocase complex via SecD. Specifically interacts with transmembrane segments of nascent integral membrane proteins during membrane integration.</text>
</comment>
<dbReference type="GO" id="GO:0005886">
    <property type="term" value="C:plasma membrane"/>
    <property type="evidence" value="ECO:0007669"/>
    <property type="project" value="UniProtKB-SubCell"/>
</dbReference>
<evidence type="ECO:0000313" key="18">
    <source>
        <dbReference type="Proteomes" id="UP000809273"/>
    </source>
</evidence>
<evidence type="ECO:0000256" key="9">
    <source>
        <dbReference type="ARBA" id="ARBA00023136"/>
    </source>
</evidence>
<feature type="transmembrane region" description="Helical" evidence="13">
    <location>
        <begin position="6"/>
        <end position="24"/>
    </location>
</feature>
<evidence type="ECO:0000256" key="14">
    <source>
        <dbReference type="SAM" id="MobiDB-lite"/>
    </source>
</evidence>
<dbReference type="NCBIfam" id="TIGR03593">
    <property type="entry name" value="yidC_nterm"/>
    <property type="match status" value="1"/>
</dbReference>
<evidence type="ECO:0000256" key="12">
    <source>
        <dbReference type="ARBA" id="ARBA00033342"/>
    </source>
</evidence>
<dbReference type="Pfam" id="PF02096">
    <property type="entry name" value="60KD_IMP"/>
    <property type="match status" value="1"/>
</dbReference>
<evidence type="ECO:0000256" key="4">
    <source>
        <dbReference type="ARBA" id="ARBA00022448"/>
    </source>
</evidence>
<reference evidence="17" key="2">
    <citation type="submission" date="2021-01" db="EMBL/GenBank/DDBJ databases">
        <authorList>
            <person name="Hahn C.R."/>
            <person name="Youssef N.H."/>
            <person name="Elshahed M."/>
        </authorList>
    </citation>
    <scope>NUCLEOTIDE SEQUENCE</scope>
    <source>
        <strain evidence="17">Zod_Metabat.24</strain>
    </source>
</reference>
<dbReference type="InterPro" id="IPR019998">
    <property type="entry name" value="Membr_insert_YidC"/>
</dbReference>
<name>A0A9D8KG33_9DELT</name>
<keyword evidence="10 13" id="KW-0143">Chaperone</keyword>
<feature type="transmembrane region" description="Helical" evidence="13">
    <location>
        <begin position="434"/>
        <end position="459"/>
    </location>
</feature>
<organism evidence="17 18">
    <name type="scientific">Candidatus Zymogenus saltonus</name>
    <dbReference type="NCBI Taxonomy" id="2844893"/>
    <lineage>
        <taxon>Bacteria</taxon>
        <taxon>Deltaproteobacteria</taxon>
        <taxon>Candidatus Zymogenia</taxon>
        <taxon>Candidatus Zymogeniales</taxon>
        <taxon>Candidatus Zymogenaceae</taxon>
        <taxon>Candidatus Zymogenus</taxon>
    </lineage>
</organism>
<dbReference type="Pfam" id="PF14849">
    <property type="entry name" value="YidC_periplas"/>
    <property type="match status" value="1"/>
</dbReference>
<evidence type="ECO:0000256" key="3">
    <source>
        <dbReference type="ARBA" id="ARBA00015325"/>
    </source>
</evidence>
<accession>A0A9D8KG33</accession>
<evidence type="ECO:0000256" key="11">
    <source>
        <dbReference type="ARBA" id="ARBA00033245"/>
    </source>
</evidence>
<protein>
    <recommendedName>
        <fullName evidence="3 13">Membrane protein insertase YidC</fullName>
    </recommendedName>
    <alternativeName>
        <fullName evidence="12 13">Foldase YidC</fullName>
    </alternativeName>
    <alternativeName>
        <fullName evidence="13">Membrane protein YidC</fullName>
    </alternativeName>
    <alternativeName>
        <fullName evidence="11 13">membrane integrase YidC</fullName>
    </alternativeName>
</protein>
<dbReference type="PANTHER" id="PTHR12428:SF65">
    <property type="entry name" value="CYTOCHROME C OXIDASE ASSEMBLY PROTEIN COX18, MITOCHONDRIAL"/>
    <property type="match status" value="1"/>
</dbReference>
<evidence type="ECO:0000259" key="15">
    <source>
        <dbReference type="Pfam" id="PF02096"/>
    </source>
</evidence>
<dbReference type="PRINTS" id="PR01900">
    <property type="entry name" value="YIDCPROTEIN"/>
</dbReference>
<evidence type="ECO:0000256" key="13">
    <source>
        <dbReference type="HAMAP-Rule" id="MF_01810"/>
    </source>
</evidence>
<keyword evidence="7 13" id="KW-0653">Protein transport</keyword>
<dbReference type="CDD" id="cd19961">
    <property type="entry name" value="EcYidC-like_peri"/>
    <property type="match status" value="1"/>
</dbReference>
<dbReference type="AlphaFoldDB" id="A0A9D8KG33"/>
<feature type="transmembrane region" description="Helical" evidence="13">
    <location>
        <begin position="369"/>
        <end position="388"/>
    </location>
</feature>
<comment type="caution">
    <text evidence="17">The sequence shown here is derived from an EMBL/GenBank/DDBJ whole genome shotgun (WGS) entry which is preliminary data.</text>
</comment>
<sequence>MDKKTLLAIVLSFLILIIWQKFLVKPPEKPAPGEESTTEEITKEESTKTDEPDAEKTPVETAKPEPKGKKSPTPVEEAGREIEITTPKYNAVLTTEGGRISSFRLNDYSEAIEENSPPVDIILEEVKDLSPKIAFDTNLEEFSEDIVYATEATDKIELNEGDEPKSVVLVWEGENFRVEKSYTFNPDTYGIDFDFKIYNLTDKKVKGDLDVSLFEYVKKEEKKSFSLFSGYQFPASFLVFINGKVEREVAAKVKEGEDKVIKGDISWIGFDSKYFMLALLIKEVPGETTEAIRLETELIEGVYRVGDFSLSAGESFEGDMGLYLGPKDPKAMDEVGHSLSEAIDYGFFAFLSIPLVKLLKFFFIIFKNYGVAIILLTVVVRLLLYPITHKSMKSMKDMQKIQPLMKEIREKYKNDKEKMNQEVMRLYQTHKINPLGGCLPLFLQLPIFIALYKALYVAIDLRHAPFWLWIQDLSEKDPYYVTPIVMGLSYFLQQKLTPTGADPTQQKIMLMMPIVFTVIFLNLPSGLVLYFLVSNILSIAQQLVTNKIVKD</sequence>
<evidence type="ECO:0000256" key="7">
    <source>
        <dbReference type="ARBA" id="ARBA00022927"/>
    </source>
</evidence>
<feature type="transmembrane region" description="Helical" evidence="13">
    <location>
        <begin position="508"/>
        <end position="533"/>
    </location>
</feature>
<dbReference type="Proteomes" id="UP000809273">
    <property type="component" value="Unassembled WGS sequence"/>
</dbReference>
<dbReference type="NCBIfam" id="TIGR03592">
    <property type="entry name" value="yidC_oxa1_cterm"/>
    <property type="match status" value="1"/>
</dbReference>
<comment type="function">
    <text evidence="13">Required for the insertion and/or proper folding and/or complex formation of integral membrane proteins into the membrane. Involved in integration of membrane proteins that insert both dependently and independently of the Sec translocase complex, as well as at least some lipoproteins. Aids folding of multispanning membrane proteins.</text>
</comment>
<evidence type="ECO:0000259" key="16">
    <source>
        <dbReference type="Pfam" id="PF14849"/>
    </source>
</evidence>
<keyword evidence="5 13" id="KW-1003">Cell membrane</keyword>
<dbReference type="Gene3D" id="2.70.98.90">
    <property type="match status" value="1"/>
</dbReference>
<dbReference type="PANTHER" id="PTHR12428">
    <property type="entry name" value="OXA1"/>
    <property type="match status" value="1"/>
</dbReference>
<reference evidence="17" key="1">
    <citation type="journal article" date="2021" name="Environ. Microbiol.">
        <title>Genomic characterization of three novel Desulfobacterota classes expand the metabolic and phylogenetic diversity of the phylum.</title>
        <authorList>
            <person name="Murphy C.L."/>
            <person name="Biggerstaff J."/>
            <person name="Eichhorn A."/>
            <person name="Ewing E."/>
            <person name="Shahan R."/>
            <person name="Soriano D."/>
            <person name="Stewart S."/>
            <person name="VanMol K."/>
            <person name="Walker R."/>
            <person name="Walters P."/>
            <person name="Elshahed M.S."/>
            <person name="Youssef N.H."/>
        </authorList>
    </citation>
    <scope>NUCLEOTIDE SEQUENCE</scope>
    <source>
        <strain evidence="17">Zod_Metabat.24</strain>
    </source>
</reference>
<proteinExistence type="inferred from homology"/>
<keyword evidence="6 13" id="KW-0812">Transmembrane</keyword>
<dbReference type="GO" id="GO:0051205">
    <property type="term" value="P:protein insertion into membrane"/>
    <property type="evidence" value="ECO:0007669"/>
    <property type="project" value="TreeGrafter"/>
</dbReference>
<dbReference type="InterPro" id="IPR047196">
    <property type="entry name" value="YidC_ALB_C"/>
</dbReference>
<feature type="region of interest" description="Disordered" evidence="14">
    <location>
        <begin position="27"/>
        <end position="81"/>
    </location>
</feature>
<keyword evidence="8 13" id="KW-1133">Transmembrane helix</keyword>
<dbReference type="InterPro" id="IPR028053">
    <property type="entry name" value="Membr_insert_YidC_N"/>
</dbReference>
<comment type="similarity">
    <text evidence="2 13">Belongs to the OXA1/ALB3/YidC family. Type 1 subfamily.</text>
</comment>
<gene>
    <name evidence="13 17" type="primary">yidC</name>
    <name evidence="17" type="ORF">JW984_10115</name>
</gene>
<evidence type="ECO:0000256" key="2">
    <source>
        <dbReference type="ARBA" id="ARBA00010527"/>
    </source>
</evidence>
<evidence type="ECO:0000256" key="10">
    <source>
        <dbReference type="ARBA" id="ARBA00023186"/>
    </source>
</evidence>
<dbReference type="InterPro" id="IPR038221">
    <property type="entry name" value="YidC_periplasmic_sf"/>
</dbReference>
<dbReference type="InterPro" id="IPR001708">
    <property type="entry name" value="YidC/ALB3/OXA1/COX18"/>
</dbReference>
<dbReference type="GO" id="GO:0015031">
    <property type="term" value="P:protein transport"/>
    <property type="evidence" value="ECO:0007669"/>
    <property type="project" value="UniProtKB-KW"/>
</dbReference>
<dbReference type="EMBL" id="JAFGIX010000052">
    <property type="protein sequence ID" value="MBN1573537.1"/>
    <property type="molecule type" value="Genomic_DNA"/>
</dbReference>
<dbReference type="InterPro" id="IPR028055">
    <property type="entry name" value="YidC/Oxa/ALB_C"/>
</dbReference>
<dbReference type="HAMAP" id="MF_01810">
    <property type="entry name" value="YidC_type1"/>
    <property type="match status" value="1"/>
</dbReference>
<evidence type="ECO:0000256" key="8">
    <source>
        <dbReference type="ARBA" id="ARBA00022989"/>
    </source>
</evidence>
<evidence type="ECO:0000256" key="1">
    <source>
        <dbReference type="ARBA" id="ARBA00004429"/>
    </source>
</evidence>
<comment type="subcellular location">
    <subcellularLocation>
        <location evidence="1">Cell inner membrane</location>
        <topology evidence="1">Multi-pass membrane protein</topology>
    </subcellularLocation>
    <subcellularLocation>
        <location evidence="13">Cell membrane</location>
        <topology evidence="13">Multi-pass membrane protein</topology>
    </subcellularLocation>
</comment>
<evidence type="ECO:0000256" key="6">
    <source>
        <dbReference type="ARBA" id="ARBA00022692"/>
    </source>
</evidence>